<organism evidence="4 5">
    <name type="scientific">Enterococcus faecalis</name>
    <name type="common">Streptococcus faecalis</name>
    <dbReference type="NCBI Taxonomy" id="1351"/>
    <lineage>
        <taxon>Bacteria</taxon>
        <taxon>Bacillati</taxon>
        <taxon>Bacillota</taxon>
        <taxon>Bacilli</taxon>
        <taxon>Lactobacillales</taxon>
        <taxon>Enterococcaceae</taxon>
        <taxon>Enterococcus</taxon>
    </lineage>
</organism>
<dbReference type="Pfam" id="PF07261">
    <property type="entry name" value="DnaB_2"/>
    <property type="match status" value="1"/>
</dbReference>
<comment type="caution">
    <text evidence="4">The sequence shown here is derived from an EMBL/GenBank/DDBJ whole genome shotgun (WGS) entry which is preliminary data.</text>
</comment>
<dbReference type="AlphaFoldDB" id="A0AAW7K4A7"/>
<gene>
    <name evidence="4" type="ORF">P0E79_00725</name>
</gene>
<dbReference type="InterPro" id="IPR006343">
    <property type="entry name" value="DnaB/C_C"/>
</dbReference>
<comment type="similarity">
    <text evidence="1">Belongs to the DnaB/DnaD family.</text>
</comment>
<feature type="compositionally biased region" description="Basic and acidic residues" evidence="2">
    <location>
        <begin position="279"/>
        <end position="289"/>
    </location>
</feature>
<evidence type="ECO:0000259" key="3">
    <source>
        <dbReference type="Pfam" id="PF07261"/>
    </source>
</evidence>
<dbReference type="Gene3D" id="1.10.10.630">
    <property type="entry name" value="DnaD domain-like"/>
    <property type="match status" value="1"/>
</dbReference>
<feature type="region of interest" description="Disordered" evidence="2">
    <location>
        <begin position="267"/>
        <end position="289"/>
    </location>
</feature>
<dbReference type="InterPro" id="IPR034829">
    <property type="entry name" value="DnaD-like_sf"/>
</dbReference>
<evidence type="ECO:0000313" key="4">
    <source>
        <dbReference type="EMBL" id="MDN3191011.1"/>
    </source>
</evidence>
<dbReference type="SUPFAM" id="SSF158499">
    <property type="entry name" value="DnaD domain-like"/>
    <property type="match status" value="1"/>
</dbReference>
<dbReference type="EMBL" id="JAREWH010000001">
    <property type="protein sequence ID" value="MDN3191011.1"/>
    <property type="molecule type" value="Genomic_DNA"/>
</dbReference>
<reference evidence="4" key="1">
    <citation type="journal article" date="2023" name="Pathogens">
        <title>Prevalence of Enterococcus spp. and the Whole-Genome Characteristics of Enterococcus faecium and Enterococcus faecalis Strains Isolated from Free-Living Birds in Poland.</title>
        <authorList>
            <person name="Kwit R."/>
            <person name="Zajac M."/>
            <person name="Smialowska-Weglinska A."/>
            <person name="Skarzynska M."/>
            <person name="Bomba A."/>
            <person name="Lalak A."/>
            <person name="Skrzypiec E."/>
            <person name="Wojdat D."/>
            <person name="Koza W."/>
            <person name="Mikos-Wojewoda E."/>
            <person name="Pasim P."/>
            <person name="Skora M."/>
            <person name="Polak M."/>
            <person name="Wiacek J."/>
            <person name="Wasyl D."/>
        </authorList>
    </citation>
    <scope>NUCLEOTIDE SEQUENCE</scope>
    <source>
        <strain evidence="4">691B_2</strain>
    </source>
</reference>
<sequence>MDYIKQILAFDDYLMYNQGLSSGQIALWRALMSINNKTRWSEWFTASNQTLETLAGLSRQGINKNRNVLKQLGLIDFQTNGRKATSYHICKLYTSDSVQGSLQEDVRKLSTSNSLQESVQDSLQSSSETVAKKCTTQLRNSGTLYKHKQNININENTNINNHEEDVGVYEFIQSHWEQQPNNLLKGALGPWIREWGPELVLYAVKQAYEYSVDMRWLKSYVDKIFANWKDKSITTLEEAIEAQKAFKATSKKNTGISSYQNKAVRQEKVPEWMNQANGEEEKLSPEEQAELDRQIKDFLEGK</sequence>
<evidence type="ECO:0000313" key="5">
    <source>
        <dbReference type="Proteomes" id="UP001173174"/>
    </source>
</evidence>
<name>A0AAW7K4A7_ENTFL</name>
<dbReference type="Proteomes" id="UP001173174">
    <property type="component" value="Unassembled WGS sequence"/>
</dbReference>
<dbReference type="RefSeq" id="WP_289869852.1">
    <property type="nucleotide sequence ID" value="NZ_JAREWH010000001.1"/>
</dbReference>
<accession>A0AAW7K4A7</accession>
<dbReference type="InterPro" id="IPR053162">
    <property type="entry name" value="DnaD"/>
</dbReference>
<evidence type="ECO:0000256" key="1">
    <source>
        <dbReference type="ARBA" id="ARBA00093462"/>
    </source>
</evidence>
<dbReference type="NCBIfam" id="TIGR01446">
    <property type="entry name" value="DnaD_dom"/>
    <property type="match status" value="1"/>
</dbReference>
<dbReference type="PANTHER" id="PTHR37293:SF5">
    <property type="entry name" value="DNA REPLICATION PROTEIN"/>
    <property type="match status" value="1"/>
</dbReference>
<proteinExistence type="inferred from homology"/>
<reference evidence="4" key="2">
    <citation type="submission" date="2023-03" db="EMBL/GenBank/DDBJ databases">
        <authorList>
            <person name="Zajac M."/>
            <person name="Kwit R."/>
            <person name="Wasyl D."/>
        </authorList>
    </citation>
    <scope>NUCLEOTIDE SEQUENCE</scope>
    <source>
        <strain evidence="4">691B_2</strain>
    </source>
</reference>
<feature type="domain" description="DnaB/C C-terminal" evidence="3">
    <location>
        <begin position="187"/>
        <end position="242"/>
    </location>
</feature>
<dbReference type="PANTHER" id="PTHR37293">
    <property type="entry name" value="PHAGE REPLICATION PROTEIN-RELATED"/>
    <property type="match status" value="1"/>
</dbReference>
<protein>
    <submittedName>
        <fullName evidence="4">DnaD domain protein</fullName>
    </submittedName>
</protein>
<evidence type="ECO:0000256" key="2">
    <source>
        <dbReference type="SAM" id="MobiDB-lite"/>
    </source>
</evidence>